<dbReference type="Proteomes" id="UP000245683">
    <property type="component" value="Unassembled WGS sequence"/>
</dbReference>
<dbReference type="AlphaFoldDB" id="A0A317K2S4"/>
<dbReference type="Pfam" id="PF12680">
    <property type="entry name" value="SnoaL_2"/>
    <property type="match status" value="1"/>
</dbReference>
<gene>
    <name evidence="2" type="ORF">DLJ46_18795</name>
</gene>
<organism evidence="2 3">
    <name type="scientific">Micromonospora globispora</name>
    <dbReference type="NCBI Taxonomy" id="1450148"/>
    <lineage>
        <taxon>Bacteria</taxon>
        <taxon>Bacillati</taxon>
        <taxon>Actinomycetota</taxon>
        <taxon>Actinomycetes</taxon>
        <taxon>Micromonosporales</taxon>
        <taxon>Micromonosporaceae</taxon>
        <taxon>Micromonospora</taxon>
    </lineage>
</organism>
<name>A0A317K2S4_9ACTN</name>
<protein>
    <submittedName>
        <fullName evidence="2">Steroid delta-isomerase</fullName>
    </submittedName>
</protein>
<keyword evidence="2" id="KW-0413">Isomerase</keyword>
<dbReference type="OrthoDB" id="459617at2"/>
<dbReference type="GO" id="GO:0016853">
    <property type="term" value="F:isomerase activity"/>
    <property type="evidence" value="ECO:0007669"/>
    <property type="project" value="UniProtKB-KW"/>
</dbReference>
<evidence type="ECO:0000313" key="3">
    <source>
        <dbReference type="Proteomes" id="UP000245683"/>
    </source>
</evidence>
<evidence type="ECO:0000313" key="2">
    <source>
        <dbReference type="EMBL" id="PWU46162.1"/>
    </source>
</evidence>
<accession>A0A317K2S4</accession>
<sequence>MRRPRPASATCLGCGSFGGKRRLIVASTEQIRATIEAHLAAVGAADATALADLYTPDARLHDPAGGSPVTGRTAIEQHFAGVLTEQRTMDLVMVAIADHHAAFHFRATPADGPTREVIDTMTFDDQAMITSMQAYAS</sequence>
<dbReference type="EMBL" id="QGSV01000227">
    <property type="protein sequence ID" value="PWU46162.1"/>
    <property type="molecule type" value="Genomic_DNA"/>
</dbReference>
<comment type="caution">
    <text evidence="2">The sequence shown here is derived from an EMBL/GenBank/DDBJ whole genome shotgun (WGS) entry which is preliminary data.</text>
</comment>
<evidence type="ECO:0000259" key="1">
    <source>
        <dbReference type="Pfam" id="PF12680"/>
    </source>
</evidence>
<dbReference type="InterPro" id="IPR037401">
    <property type="entry name" value="SnoaL-like"/>
</dbReference>
<feature type="domain" description="SnoaL-like" evidence="1">
    <location>
        <begin position="35"/>
        <end position="126"/>
    </location>
</feature>
<dbReference type="InterPro" id="IPR032710">
    <property type="entry name" value="NTF2-like_dom_sf"/>
</dbReference>
<dbReference type="Gene3D" id="3.10.450.50">
    <property type="match status" value="1"/>
</dbReference>
<dbReference type="SUPFAM" id="SSF54427">
    <property type="entry name" value="NTF2-like"/>
    <property type="match status" value="1"/>
</dbReference>
<keyword evidence="3" id="KW-1185">Reference proteome</keyword>
<reference evidence="3" key="1">
    <citation type="submission" date="2018-05" db="EMBL/GenBank/DDBJ databases">
        <title>Micromonospora globispora sp. nov. and Micromonospora rugosa sp. nov., isolated from marine sediment.</title>
        <authorList>
            <person name="Carro L."/>
            <person name="Aysel V."/>
            <person name="Cetin D."/>
            <person name="Igual J.M."/>
            <person name="Klenk H.-P."/>
            <person name="Trujillo M.E."/>
            <person name="Sahin N."/>
        </authorList>
    </citation>
    <scope>NUCLEOTIDE SEQUENCE [LARGE SCALE GENOMIC DNA]</scope>
    <source>
        <strain evidence="3">S2904</strain>
    </source>
</reference>
<proteinExistence type="predicted"/>